<reference evidence="4" key="2">
    <citation type="submission" date="2019-06" db="EMBL/GenBank/DDBJ databases">
        <title>Genomics analysis of Aphanomyces spp. identifies a new class of oomycete effector associated with host adaptation.</title>
        <authorList>
            <person name="Gaulin E."/>
        </authorList>
    </citation>
    <scope>NUCLEOTIDE SEQUENCE</scope>
    <source>
        <strain evidence="4">CBS 578.67</strain>
    </source>
</reference>
<organism evidence="5 6">
    <name type="scientific">Aphanomyces stellatus</name>
    <dbReference type="NCBI Taxonomy" id="120398"/>
    <lineage>
        <taxon>Eukaryota</taxon>
        <taxon>Sar</taxon>
        <taxon>Stramenopiles</taxon>
        <taxon>Oomycota</taxon>
        <taxon>Saprolegniomycetes</taxon>
        <taxon>Saprolegniales</taxon>
        <taxon>Verrucalvaceae</taxon>
        <taxon>Aphanomyces</taxon>
    </lineage>
</organism>
<sequence length="581" mass="64789">MGCKHSLPTAGHKPRDPISRHVKYHLHRLSESPALPPDLIQYIALFLPDSKTFFVFLQAFTKAKHIVGDLWHLHQLSRKLPHKDLWPRLRLRSRAHVELFCLLKHLRSFYPVVEVSGAFDLMSLDAALAPSTVLHIAVRHQSVSSDWLQSWATLPIESLDMQLLDSPNVGQWAIDVLPTLTHLTTLLLGTCHPKSRAQVDALFAFLPRSNVTRFTMVASVQHSETSLGQITQWLCTRPVEYFGFGKWSFDSVVDLLPRFYDALLRCPTLTHLSLHHEKLPRLCDITIPKATSLRTVEIDSCDLVPVAITGIYGALSHVRFFKLIVPFANTAWGQSLPGLTKGMTRLIQLEIHGLVHEYMETLCKALQSSAIETLILNGYAKPTSTDGLNFGLDILGQSIPTCPRLRHLQLSNIALNKSHVKLFGQGIIKAQLVSLKLVSCVGIAFVPTLAPFLAQSSLQHLTLSYNQVEFADRSTLRMVFAHIFANANLKSAAFGSNYMGDDGVVILGTILHVNSHLRELHLEHNDISAKAAASLIGMLGRRPSPLLVLNLKLNNIEKRDHAQLLRLARNQSQDIACVVLE</sequence>
<dbReference type="AlphaFoldDB" id="A0A485KI53"/>
<dbReference type="OrthoDB" id="120976at2759"/>
<evidence type="ECO:0000313" key="5">
    <source>
        <dbReference type="EMBL" id="VFT84228.1"/>
    </source>
</evidence>
<dbReference type="EMBL" id="VJMH01003861">
    <property type="protein sequence ID" value="KAF0704609.1"/>
    <property type="molecule type" value="Genomic_DNA"/>
</dbReference>
<reference evidence="5 6" key="1">
    <citation type="submission" date="2019-03" db="EMBL/GenBank/DDBJ databases">
        <authorList>
            <person name="Gaulin E."/>
            <person name="Dumas B."/>
        </authorList>
    </citation>
    <scope>NUCLEOTIDE SEQUENCE [LARGE SCALE GENOMIC DNA]</scope>
    <source>
        <strain evidence="5">CBS 568.67</strain>
    </source>
</reference>
<protein>
    <submittedName>
        <fullName evidence="5">Aste57867_7309 protein</fullName>
    </submittedName>
</protein>
<dbReference type="Proteomes" id="UP000332933">
    <property type="component" value="Unassembled WGS sequence"/>
</dbReference>
<dbReference type="PANTHER" id="PTHR24107:SF2">
    <property type="entry name" value="NLR FAMILY CARD DOMAIN CONTAINING 3"/>
    <property type="match status" value="1"/>
</dbReference>
<keyword evidence="6" id="KW-1185">Reference proteome</keyword>
<comment type="subcellular location">
    <subcellularLocation>
        <location evidence="1">Cytoplasm</location>
        <location evidence="1">Cytoskeleton</location>
    </subcellularLocation>
</comment>
<dbReference type="InterPro" id="IPR032675">
    <property type="entry name" value="LRR_dom_sf"/>
</dbReference>
<keyword evidence="2" id="KW-0963">Cytoplasm</keyword>
<evidence type="ECO:0000256" key="2">
    <source>
        <dbReference type="ARBA" id="ARBA00022490"/>
    </source>
</evidence>
<dbReference type="Gene3D" id="3.80.10.10">
    <property type="entry name" value="Ribonuclease Inhibitor"/>
    <property type="match status" value="2"/>
</dbReference>
<name>A0A485KI53_9STRA</name>
<gene>
    <name evidence="5" type="primary">Aste57867_7309</name>
    <name evidence="4" type="ORF">As57867_007283</name>
    <name evidence="5" type="ORF">ASTE57867_7309</name>
</gene>
<evidence type="ECO:0000313" key="4">
    <source>
        <dbReference type="EMBL" id="KAF0704609.1"/>
    </source>
</evidence>
<dbReference type="EMBL" id="CAADRA010003873">
    <property type="protein sequence ID" value="VFT84228.1"/>
    <property type="molecule type" value="Genomic_DNA"/>
</dbReference>
<dbReference type="InterPro" id="IPR052410">
    <property type="entry name" value="DRC5"/>
</dbReference>
<evidence type="ECO:0000256" key="3">
    <source>
        <dbReference type="ARBA" id="ARBA00023212"/>
    </source>
</evidence>
<evidence type="ECO:0000256" key="1">
    <source>
        <dbReference type="ARBA" id="ARBA00004245"/>
    </source>
</evidence>
<evidence type="ECO:0000313" key="6">
    <source>
        <dbReference type="Proteomes" id="UP000332933"/>
    </source>
</evidence>
<dbReference type="SUPFAM" id="SSF52047">
    <property type="entry name" value="RNI-like"/>
    <property type="match status" value="1"/>
</dbReference>
<dbReference type="PANTHER" id="PTHR24107">
    <property type="entry name" value="YNEIN REGULATORY COMPLEX SUBUNIT 5"/>
    <property type="match status" value="1"/>
</dbReference>
<keyword evidence="3" id="KW-0206">Cytoskeleton</keyword>
<accession>A0A485KI53</accession>
<proteinExistence type="predicted"/>
<dbReference type="GO" id="GO:0005856">
    <property type="term" value="C:cytoskeleton"/>
    <property type="evidence" value="ECO:0007669"/>
    <property type="project" value="UniProtKB-SubCell"/>
</dbReference>